<dbReference type="Gene3D" id="3.30.70.1620">
    <property type="match status" value="1"/>
</dbReference>
<sequence length="257" mass="30255">MLKKDEYENALREAKSIEEKIKAMQEKQISHTADLKNREELRMLLLSDLDELKEENKCVEKGTAQLKDEIVKKRGKEKEIKKKLEKERDIYKVLEERKKEKESKLVQYNEMKNILRNEVELLKIFRKEKEGYNELVKFFNKEFSLSILPDILDISPDKNEALLGVLESFIQTVILSDPTKLSEIIDIAEKKRMRVGIFLTFLNNPPLKTPSDKRIKGSLSNFLDVKKKDKIKDSILSYFSRYLLVETMNDAIELQKK</sequence>
<proteinExistence type="predicted"/>
<feature type="non-terminal residue" evidence="2">
    <location>
        <position position="257"/>
    </location>
</feature>
<keyword evidence="1" id="KW-0175">Coiled coil</keyword>
<dbReference type="AlphaFoldDB" id="X1I1F8"/>
<name>X1I1F8_9ZZZZ</name>
<accession>X1I1F8</accession>
<gene>
    <name evidence="2" type="ORF">S03H2_53954</name>
</gene>
<dbReference type="EMBL" id="BARU01034364">
    <property type="protein sequence ID" value="GAH63145.1"/>
    <property type="molecule type" value="Genomic_DNA"/>
</dbReference>
<feature type="coiled-coil region" evidence="1">
    <location>
        <begin position="4"/>
        <end position="118"/>
    </location>
</feature>
<dbReference type="GO" id="GO:0005524">
    <property type="term" value="F:ATP binding"/>
    <property type="evidence" value="ECO:0007669"/>
    <property type="project" value="InterPro"/>
</dbReference>
<dbReference type="GO" id="GO:0051276">
    <property type="term" value="P:chromosome organization"/>
    <property type="evidence" value="ECO:0007669"/>
    <property type="project" value="InterPro"/>
</dbReference>
<dbReference type="Gene3D" id="1.20.1060.20">
    <property type="match status" value="1"/>
</dbReference>
<dbReference type="InterPro" id="IPR036277">
    <property type="entry name" value="SMC_hinge_sf"/>
</dbReference>
<evidence type="ECO:0000256" key="1">
    <source>
        <dbReference type="SAM" id="Coils"/>
    </source>
</evidence>
<reference evidence="2" key="1">
    <citation type="journal article" date="2014" name="Front. Microbiol.">
        <title>High frequency of phylogenetically diverse reductive dehalogenase-homologous genes in deep subseafloor sedimentary metagenomes.</title>
        <authorList>
            <person name="Kawai M."/>
            <person name="Futagami T."/>
            <person name="Toyoda A."/>
            <person name="Takaki Y."/>
            <person name="Nishi S."/>
            <person name="Hori S."/>
            <person name="Arai W."/>
            <person name="Tsubouchi T."/>
            <person name="Morono Y."/>
            <person name="Uchiyama I."/>
            <person name="Ito T."/>
            <person name="Fujiyama A."/>
            <person name="Inagaki F."/>
            <person name="Takami H."/>
        </authorList>
    </citation>
    <scope>NUCLEOTIDE SEQUENCE</scope>
    <source>
        <strain evidence="2">Expedition CK06-06</strain>
    </source>
</reference>
<comment type="caution">
    <text evidence="2">The sequence shown here is derived from an EMBL/GenBank/DDBJ whole genome shotgun (WGS) entry which is preliminary data.</text>
</comment>
<protein>
    <recommendedName>
        <fullName evidence="3">SMC hinge domain-containing protein</fullName>
    </recommendedName>
</protein>
<organism evidence="2">
    <name type="scientific">marine sediment metagenome</name>
    <dbReference type="NCBI Taxonomy" id="412755"/>
    <lineage>
        <taxon>unclassified sequences</taxon>
        <taxon>metagenomes</taxon>
        <taxon>ecological metagenomes</taxon>
    </lineage>
</organism>
<evidence type="ECO:0000313" key="2">
    <source>
        <dbReference type="EMBL" id="GAH63145.1"/>
    </source>
</evidence>
<evidence type="ECO:0008006" key="3">
    <source>
        <dbReference type="Google" id="ProtNLM"/>
    </source>
</evidence>
<dbReference type="SUPFAM" id="SSF75553">
    <property type="entry name" value="Smc hinge domain"/>
    <property type="match status" value="1"/>
</dbReference>
<dbReference type="GO" id="GO:0005694">
    <property type="term" value="C:chromosome"/>
    <property type="evidence" value="ECO:0007669"/>
    <property type="project" value="InterPro"/>
</dbReference>